<gene>
    <name evidence="2" type="ORF">MM415B01991_0003</name>
    <name evidence="1" type="ORF">TM448A02902_0006</name>
</gene>
<reference evidence="1" key="1">
    <citation type="submission" date="2020-03" db="EMBL/GenBank/DDBJ databases">
        <title>The deep terrestrial virosphere.</title>
        <authorList>
            <person name="Holmfeldt K."/>
            <person name="Nilsson E."/>
            <person name="Simone D."/>
            <person name="Lopez-Fernandez M."/>
            <person name="Wu X."/>
            <person name="de Brujin I."/>
            <person name="Lundin D."/>
            <person name="Andersson A."/>
            <person name="Bertilsson S."/>
            <person name="Dopson M."/>
        </authorList>
    </citation>
    <scope>NUCLEOTIDE SEQUENCE</scope>
    <source>
        <strain evidence="2">MM415B01991</strain>
        <strain evidence="1">TM448A02902</strain>
    </source>
</reference>
<sequence length="437" mass="47986">MMRVTTMGTGDWVTDQRPLNWREQILYLYPNGQAPLTAILSMLGSEKVDDPQFHWWSQEQSAVAGAVAGVYTLPDLTAAYAGGGVAGDVVYVQITTALANRIRSGHQILLRDASDYRVDVVGKVTGVTRGTINSVLAVKLLENDDNSPGVGGHDLSDCDNFKIIGNINPEGGEMPDAIALNPVKVYNYTQIFRTPLSLTRTALKTRLRTGDQYQKAKSEALEMHSWEMELAYLWGIRTENIGDNGKPERTTMGVINFIRQYAAANCDDYTLNAAYAGQAWAVGGELWFKAMLELIFRYGSSEKLCLCGSGFLLGIDALATAGAQINIQPAQKVYGMEIRQWLTPFGSINMKTHPLFSYDATTRNMAVILEPKELGNRFIDDTSFYGEGSQKSHPEGYGARRIDGRNEEFLTESGLEFGLPQKCAVLNGVGLPNTLTP</sequence>
<dbReference type="Pfam" id="PF17236">
    <property type="entry name" value="SU10_MCP"/>
    <property type="match status" value="1"/>
</dbReference>
<organism evidence="1">
    <name type="scientific">viral metagenome</name>
    <dbReference type="NCBI Taxonomy" id="1070528"/>
    <lineage>
        <taxon>unclassified sequences</taxon>
        <taxon>metagenomes</taxon>
        <taxon>organismal metagenomes</taxon>
    </lineage>
</organism>
<dbReference type="EMBL" id="MT144359">
    <property type="protein sequence ID" value="QJA52679.1"/>
    <property type="molecule type" value="Genomic_DNA"/>
</dbReference>
<dbReference type="EMBL" id="MT141180">
    <property type="protein sequence ID" value="QJA55784.1"/>
    <property type="molecule type" value="Genomic_DNA"/>
</dbReference>
<evidence type="ECO:0000313" key="1">
    <source>
        <dbReference type="EMBL" id="QJA52679.1"/>
    </source>
</evidence>
<dbReference type="InterPro" id="IPR035198">
    <property type="entry name" value="SU10_MCP"/>
</dbReference>
<protein>
    <submittedName>
        <fullName evidence="1">Putative capsid protein</fullName>
    </submittedName>
</protein>
<name>A0A6H1ZYX0_9ZZZZ</name>
<accession>A0A6H1ZYX0</accession>
<dbReference type="AlphaFoldDB" id="A0A6H1ZYX0"/>
<proteinExistence type="predicted"/>
<evidence type="ECO:0000313" key="2">
    <source>
        <dbReference type="EMBL" id="QJA55784.1"/>
    </source>
</evidence>